<evidence type="ECO:0000259" key="3">
    <source>
        <dbReference type="Pfam" id="PF26186"/>
    </source>
</evidence>
<dbReference type="InterPro" id="IPR058688">
    <property type="entry name" value="Ig_NPHP4_2nd"/>
</dbReference>
<feature type="domain" description="NPHP4 Ig-like" evidence="5">
    <location>
        <begin position="1012"/>
        <end position="1046"/>
    </location>
</feature>
<dbReference type="Pfam" id="PF26186">
    <property type="entry name" value="NPHP4_C2_3rd"/>
    <property type="match status" value="1"/>
</dbReference>
<evidence type="ECO:0000313" key="8">
    <source>
        <dbReference type="RefSeq" id="XP_014676311.1"/>
    </source>
</evidence>
<keyword evidence="7" id="KW-1185">Reference proteome</keyword>
<feature type="domain" description="NPHP4 Ig-like" evidence="6">
    <location>
        <begin position="833"/>
        <end position="957"/>
    </location>
</feature>
<accession>A0ABM1EVU0</accession>
<feature type="domain" description="NPHP4 Ig-like" evidence="1">
    <location>
        <begin position="1058"/>
        <end position="1118"/>
    </location>
</feature>
<name>A0ABM1EVU0_PRICU</name>
<evidence type="ECO:0000259" key="6">
    <source>
        <dbReference type="Pfam" id="PF26190"/>
    </source>
</evidence>
<organism evidence="7 8">
    <name type="scientific">Priapulus caudatus</name>
    <name type="common">Priapulid worm</name>
    <dbReference type="NCBI Taxonomy" id="37621"/>
    <lineage>
        <taxon>Eukaryota</taxon>
        <taxon>Metazoa</taxon>
        <taxon>Ecdysozoa</taxon>
        <taxon>Scalidophora</taxon>
        <taxon>Priapulida</taxon>
        <taxon>Priapulimorpha</taxon>
        <taxon>Priapulimorphida</taxon>
        <taxon>Priapulidae</taxon>
        <taxon>Priapulus</taxon>
    </lineage>
</organism>
<dbReference type="Pfam" id="PF26015">
    <property type="entry name" value="Ig_NPH4_3rd"/>
    <property type="match status" value="2"/>
</dbReference>
<gene>
    <name evidence="8" type="primary">LOC106816240</name>
</gene>
<dbReference type="PANTHER" id="PTHR31043:SF3">
    <property type="entry name" value="NEPHROCYSTIN-4"/>
    <property type="match status" value="1"/>
</dbReference>
<reference evidence="8" key="1">
    <citation type="submission" date="2025-08" db="UniProtKB">
        <authorList>
            <consortium name="RefSeq"/>
        </authorList>
    </citation>
    <scope>IDENTIFICATION</scope>
</reference>
<dbReference type="InterPro" id="IPR029775">
    <property type="entry name" value="NPHP4"/>
</dbReference>
<dbReference type="RefSeq" id="XP_014676311.1">
    <property type="nucleotide sequence ID" value="XM_014820825.1"/>
</dbReference>
<dbReference type="PANTHER" id="PTHR31043">
    <property type="entry name" value="NEPHROCYSTIN-4"/>
    <property type="match status" value="1"/>
</dbReference>
<evidence type="ECO:0000259" key="1">
    <source>
        <dbReference type="Pfam" id="PF26015"/>
    </source>
</evidence>
<dbReference type="Proteomes" id="UP000695022">
    <property type="component" value="Unplaced"/>
</dbReference>
<evidence type="ECO:0000259" key="4">
    <source>
        <dbReference type="Pfam" id="PF26187"/>
    </source>
</evidence>
<feature type="domain" description="NPHP4 Ig-like" evidence="4">
    <location>
        <begin position="1122"/>
        <end position="1200"/>
    </location>
</feature>
<feature type="domain" description="NPHP4 Ig-like" evidence="1">
    <location>
        <begin position="968"/>
        <end position="990"/>
    </location>
</feature>
<feature type="non-terminal residue" evidence="8">
    <location>
        <position position="1"/>
    </location>
</feature>
<feature type="domain" description="NPHP4 SK-like" evidence="2">
    <location>
        <begin position="766"/>
        <end position="827"/>
    </location>
</feature>
<dbReference type="Pfam" id="PF26190">
    <property type="entry name" value="Ig_NPHP4_1st"/>
    <property type="match status" value="1"/>
</dbReference>
<evidence type="ECO:0000259" key="5">
    <source>
        <dbReference type="Pfam" id="PF26189"/>
    </source>
</evidence>
<dbReference type="Pfam" id="PF26187">
    <property type="entry name" value="Ig_NPHP4_4th"/>
    <property type="match status" value="1"/>
</dbReference>
<proteinExistence type="predicted"/>
<dbReference type="InterPro" id="IPR058764">
    <property type="entry name" value="NPHP4_SK"/>
</dbReference>
<dbReference type="Pfam" id="PF26173">
    <property type="entry name" value="NPHP4_SK"/>
    <property type="match status" value="1"/>
</dbReference>
<feature type="domain" description="NPHP4 C2-like" evidence="3">
    <location>
        <begin position="452"/>
        <end position="689"/>
    </location>
</feature>
<dbReference type="Pfam" id="PF26189">
    <property type="entry name" value="Ig_NPHP4_2nd"/>
    <property type="match status" value="1"/>
</dbReference>
<dbReference type="InterPro" id="IPR058686">
    <property type="entry name" value="Ig_NPHP4_3rd"/>
</dbReference>
<evidence type="ECO:0000259" key="2">
    <source>
        <dbReference type="Pfam" id="PF26173"/>
    </source>
</evidence>
<dbReference type="InterPro" id="IPR058765">
    <property type="entry name" value="NPHP4_C2-like"/>
</dbReference>
<dbReference type="InterPro" id="IPR058685">
    <property type="entry name" value="Ig_NPHP4_4th"/>
</dbReference>
<evidence type="ECO:0000313" key="7">
    <source>
        <dbReference type="Proteomes" id="UP000695022"/>
    </source>
</evidence>
<dbReference type="GeneID" id="106816240"/>
<dbReference type="InterPro" id="IPR058687">
    <property type="entry name" value="Ig_NPHP4_1st"/>
</dbReference>
<sequence>DEVSKARHSVRVSLYDSLYRQFIGRTWCSAEVARGDGQSPRLVYNQNVYFHTSLKDEHILLIVEIVSSTGPPGGAGRPVTNGWGMFRLFNYQGDVLDAASRDSSPQQRHREQVSQVKRARYHRRYLTSQPKWFLHVVVDALLKPRLMRKTSCIIEKLSITLYPSVAEFEERLILHINDDRQNRANTPTDGSTITISERRLKVGVHNGWCYVDEPQILHLLPDSQLSRRGSVRQASLRHHNRSFSNGSGGAGGSSLVLRSKLQVKDLAEHPMFAVVITLEYILSFPLNPENQKRSERLGRVRLGGKKVERLVVRLKGEDLKRRWESWSRIASDRRLIPPELDMSQSAVSFALPPRSPVRHPGMHLDPSTPLRPGGTPAAGSHMQPFTSTPYHAATDRQRHVVPMEIQHVTESSTMQQDAAMSRDITELPFTPVHAPILVTGPTSGRSYGLSRAAYARLYSAGFPSLLDIKGEAPEVIDPTEVMTFDPRKEAGDLLQCNEIVLQFLAYSRMVTPPHVGARQHGAVFFTFQFYRFPQLTTERLLLGGPEVELSADPKSMPCILQRLDRDGSMLKGPPGYQVKYVVDPRYMKPGESALFVRHLAMQTLHIDVWDGDSLLLIGSCAVELKHLCRQGRVAAQVSHELDVVTTEHAEDADDPRGFTMTRGGGGVHPLGSHTALRGRLHLRLANIGHTVDTRTLAMGDINYVQQRIISSETPTKHATIMGTENSIGKKARVSQARSLVRVDRELATALAQRRDPGAVLKEVNNEGEAERQRKLTRMTVVRQMEGGEQPHPSLVARHEKVERSRDLHTVALYRQRTKQAGILGMLAASITVKYALYPSLGSVEFFEFMLRNPYNVEQTISIECDDENLSVITDTREWRHYKQLFDVHSPIEENMFNTAAGNPRCTHVFLRPKETVCIPFKYLSLHADHSVQPQGPVDSFRPRFAGDARQKNVQNSSVAKLRSAVYRFVNVVDVELHQLLRSWLVCLSCRPPVISKVFELQLPVGGGHGSNKVACGASPQVRRFFVCIYADAYTARPLQTWQLYVHALQRVDVSCVEGQTSRFSLVVRGTQAPRLVCAYSSHCDEMQLQPDKPFMLAANTVQEIHVGVRPLDTGTRFLFQDTRKIAYTNPYAERRAFHLLTSRSDLLQFRETRFELTAGETRALGLHFLPAPSPGGADVLVFVNDDADNNEETFSVRVTYA</sequence>
<protein>
    <submittedName>
        <fullName evidence="8">Nephrocystin-4-like</fullName>
    </submittedName>
</protein>